<dbReference type="InterPro" id="IPR017452">
    <property type="entry name" value="GPCR_Rhodpsn_7TM"/>
</dbReference>
<evidence type="ECO:0000256" key="3">
    <source>
        <dbReference type="ARBA" id="ARBA00022989"/>
    </source>
</evidence>
<keyword evidence="4 5" id="KW-0472">Membrane</keyword>
<dbReference type="OrthoDB" id="10416981at2759"/>
<dbReference type="EMBL" id="AZBU02000008">
    <property type="protein sequence ID" value="TKR67149.1"/>
    <property type="molecule type" value="Genomic_DNA"/>
</dbReference>
<dbReference type="PROSITE" id="PS50262">
    <property type="entry name" value="G_PROTEIN_RECEP_F1_2"/>
    <property type="match status" value="1"/>
</dbReference>
<organism evidence="7 8">
    <name type="scientific">Steinernema carpocapsae</name>
    <name type="common">Entomopathogenic nematode</name>
    <dbReference type="NCBI Taxonomy" id="34508"/>
    <lineage>
        <taxon>Eukaryota</taxon>
        <taxon>Metazoa</taxon>
        <taxon>Ecdysozoa</taxon>
        <taxon>Nematoda</taxon>
        <taxon>Chromadorea</taxon>
        <taxon>Rhabditida</taxon>
        <taxon>Tylenchina</taxon>
        <taxon>Panagrolaimomorpha</taxon>
        <taxon>Strongyloidoidea</taxon>
        <taxon>Steinernematidae</taxon>
        <taxon>Steinernema</taxon>
    </lineage>
</organism>
<protein>
    <recommendedName>
        <fullName evidence="6">G-protein coupled receptors family 1 profile domain-containing protein</fullName>
    </recommendedName>
</protein>
<dbReference type="Gene3D" id="1.20.1070.10">
    <property type="entry name" value="Rhodopsin 7-helix transmembrane proteins"/>
    <property type="match status" value="1"/>
</dbReference>
<keyword evidence="3 5" id="KW-1133">Transmembrane helix</keyword>
<feature type="transmembrane region" description="Helical" evidence="5">
    <location>
        <begin position="37"/>
        <end position="61"/>
    </location>
</feature>
<feature type="domain" description="G-protein coupled receptors family 1 profile" evidence="6">
    <location>
        <begin position="1"/>
        <end position="154"/>
    </location>
</feature>
<dbReference type="InterPro" id="IPR000276">
    <property type="entry name" value="GPCR_Rhodpsn"/>
</dbReference>
<dbReference type="InterPro" id="IPR047130">
    <property type="entry name" value="7TM_GPCR_Srsx_nematod"/>
</dbReference>
<keyword evidence="2 5" id="KW-0812">Transmembrane</keyword>
<reference evidence="7 8" key="1">
    <citation type="journal article" date="2015" name="Genome Biol.">
        <title>Comparative genomics of Steinernema reveals deeply conserved gene regulatory networks.</title>
        <authorList>
            <person name="Dillman A.R."/>
            <person name="Macchietto M."/>
            <person name="Porter C.F."/>
            <person name="Rogers A."/>
            <person name="Williams B."/>
            <person name="Antoshechkin I."/>
            <person name="Lee M.M."/>
            <person name="Goodwin Z."/>
            <person name="Lu X."/>
            <person name="Lewis E.E."/>
            <person name="Goodrich-Blair H."/>
            <person name="Stock S.P."/>
            <person name="Adams B.J."/>
            <person name="Sternberg P.W."/>
            <person name="Mortazavi A."/>
        </authorList>
    </citation>
    <scope>NUCLEOTIDE SEQUENCE [LARGE SCALE GENOMIC DNA]</scope>
    <source>
        <strain evidence="7 8">ALL</strain>
    </source>
</reference>
<dbReference type="Pfam" id="PF10320">
    <property type="entry name" value="7TM_GPCR_Srsx"/>
    <property type="match status" value="1"/>
</dbReference>
<feature type="transmembrane region" description="Helical" evidence="5">
    <location>
        <begin position="137"/>
        <end position="158"/>
    </location>
</feature>
<dbReference type="AlphaFoldDB" id="A0A4U5MDD1"/>
<accession>A0A4U5MDD1</accession>
<evidence type="ECO:0000256" key="1">
    <source>
        <dbReference type="ARBA" id="ARBA00004370"/>
    </source>
</evidence>
<evidence type="ECO:0000313" key="7">
    <source>
        <dbReference type="EMBL" id="TKR67149.1"/>
    </source>
</evidence>
<reference evidence="7 8" key="2">
    <citation type="journal article" date="2019" name="G3 (Bethesda)">
        <title>Hybrid Assembly of the Genome of the Entomopathogenic Nematode Steinernema carpocapsae Identifies the X-Chromosome.</title>
        <authorList>
            <person name="Serra L."/>
            <person name="Macchietto M."/>
            <person name="Macias-Munoz A."/>
            <person name="McGill C.J."/>
            <person name="Rodriguez I.M."/>
            <person name="Rodriguez B."/>
            <person name="Murad R."/>
            <person name="Mortazavi A."/>
        </authorList>
    </citation>
    <scope>NUCLEOTIDE SEQUENCE [LARGE SCALE GENOMIC DNA]</scope>
    <source>
        <strain evidence="7 8">ALL</strain>
    </source>
</reference>
<evidence type="ECO:0000256" key="5">
    <source>
        <dbReference type="SAM" id="Phobius"/>
    </source>
</evidence>
<dbReference type="SMART" id="SM01381">
    <property type="entry name" value="7TM_GPCR_Srsx"/>
    <property type="match status" value="1"/>
</dbReference>
<feature type="transmembrane region" description="Helical" evidence="5">
    <location>
        <begin position="6"/>
        <end position="25"/>
    </location>
</feature>
<keyword evidence="8" id="KW-1185">Reference proteome</keyword>
<evidence type="ECO:0000259" key="6">
    <source>
        <dbReference type="PROSITE" id="PS50262"/>
    </source>
</evidence>
<name>A0A4U5MDD1_STECR</name>
<comment type="subcellular location">
    <subcellularLocation>
        <location evidence="1">Membrane</location>
    </subcellularLocation>
</comment>
<evidence type="ECO:0000256" key="2">
    <source>
        <dbReference type="ARBA" id="ARBA00022692"/>
    </source>
</evidence>
<dbReference type="InterPro" id="IPR019424">
    <property type="entry name" value="7TM_GPCR_Srsx"/>
</dbReference>
<proteinExistence type="predicted"/>
<dbReference type="GO" id="GO:0016020">
    <property type="term" value="C:membrane"/>
    <property type="evidence" value="ECO:0007669"/>
    <property type="project" value="UniProtKB-SubCell"/>
</dbReference>
<gene>
    <name evidence="7" type="ORF">L596_023345</name>
</gene>
<evidence type="ECO:0000313" key="8">
    <source>
        <dbReference type="Proteomes" id="UP000298663"/>
    </source>
</evidence>
<comment type="caution">
    <text evidence="7">The sequence shown here is derived from an EMBL/GenBank/DDBJ whole genome shotgun (WGS) entry which is preliminary data.</text>
</comment>
<feature type="transmembrane region" description="Helical" evidence="5">
    <location>
        <begin position="170"/>
        <end position="191"/>
    </location>
</feature>
<dbReference type="PANTHER" id="PTHR23360:SF37">
    <property type="entry name" value="G-PROTEIN COUPLED RECEPTORS FAMILY 1 PROFILE DOMAIN-CONTAINING PROTEIN"/>
    <property type="match status" value="1"/>
</dbReference>
<sequence>MGFCYAVQLFSICALLTLAIDRLVAVSFPCRYTTVKIWIPLLFSTTLGVAASATFVSLSIIKMEPDHDIPVCSEGTGLPRAVQRYGNTTFFVVNSSIIGIYILAYMILFLRSRRHRSHMDTSVSASLRIHEKAMKSIAFFVLVFCFSWFSSQILTAFLRNLESSTSPLIFVGKLIMICSISFSYSHCYYVYFWTSKDYRAAFLEQLRCATGFKVFATSNVVSTSVRRIQNANTPSRSFVRTV</sequence>
<dbReference type="CDD" id="cd00637">
    <property type="entry name" value="7tm_classA_rhodopsin-like"/>
    <property type="match status" value="1"/>
</dbReference>
<dbReference type="GO" id="GO:0004930">
    <property type="term" value="F:G protein-coupled receptor activity"/>
    <property type="evidence" value="ECO:0007669"/>
    <property type="project" value="InterPro"/>
</dbReference>
<dbReference type="PANTHER" id="PTHR23360">
    <property type="entry name" value="G-PROTEIN COUPLED RECEPTORS FAMILY 1 PROFILE DOMAIN-CONTAINING PROTEIN-RELATED"/>
    <property type="match status" value="1"/>
</dbReference>
<feature type="transmembrane region" description="Helical" evidence="5">
    <location>
        <begin position="90"/>
        <end position="110"/>
    </location>
</feature>
<dbReference type="SUPFAM" id="SSF81321">
    <property type="entry name" value="Family A G protein-coupled receptor-like"/>
    <property type="match status" value="1"/>
</dbReference>
<evidence type="ECO:0000256" key="4">
    <source>
        <dbReference type="ARBA" id="ARBA00023136"/>
    </source>
</evidence>
<dbReference type="Proteomes" id="UP000298663">
    <property type="component" value="Unassembled WGS sequence"/>
</dbReference>